<dbReference type="InterPro" id="IPR013525">
    <property type="entry name" value="ABC2_TM"/>
</dbReference>
<evidence type="ECO:0000256" key="1">
    <source>
        <dbReference type="ARBA" id="ARBA00004651"/>
    </source>
</evidence>
<dbReference type="InterPro" id="IPR047817">
    <property type="entry name" value="ABC2_TM_bact-type"/>
</dbReference>
<keyword evidence="7 8" id="KW-0472">Membrane</keyword>
<comment type="caution">
    <text evidence="10">The sequence shown here is derived from an EMBL/GenBank/DDBJ whole genome shotgun (WGS) entry which is preliminary data.</text>
</comment>
<evidence type="ECO:0000256" key="5">
    <source>
        <dbReference type="ARBA" id="ARBA00022692"/>
    </source>
</evidence>
<evidence type="ECO:0000256" key="4">
    <source>
        <dbReference type="ARBA" id="ARBA00022475"/>
    </source>
</evidence>
<evidence type="ECO:0000256" key="8">
    <source>
        <dbReference type="SAM" id="Phobius"/>
    </source>
</evidence>
<evidence type="ECO:0000256" key="7">
    <source>
        <dbReference type="ARBA" id="ARBA00023136"/>
    </source>
</evidence>
<dbReference type="Gene3D" id="3.40.1710.10">
    <property type="entry name" value="abc type-2 transporter like domain"/>
    <property type="match status" value="1"/>
</dbReference>
<feature type="domain" description="ABC transmembrane type-2" evidence="9">
    <location>
        <begin position="130"/>
        <end position="362"/>
    </location>
</feature>
<feature type="transmembrane region" description="Helical" evidence="8">
    <location>
        <begin position="169"/>
        <end position="192"/>
    </location>
</feature>
<evidence type="ECO:0000256" key="2">
    <source>
        <dbReference type="ARBA" id="ARBA00007783"/>
    </source>
</evidence>
<dbReference type="EMBL" id="ARXV01000002">
    <property type="protein sequence ID" value="KGD66082.1"/>
    <property type="molecule type" value="Genomic_DNA"/>
</dbReference>
<feature type="transmembrane region" description="Helical" evidence="8">
    <location>
        <begin position="218"/>
        <end position="240"/>
    </location>
</feature>
<proteinExistence type="inferred from homology"/>
<keyword evidence="5 8" id="KW-0812">Transmembrane</keyword>
<dbReference type="OrthoDB" id="9808686at2"/>
<keyword evidence="11" id="KW-1185">Reference proteome</keyword>
<comment type="similarity">
    <text evidence="2">Belongs to the ABC-2 integral membrane protein family.</text>
</comment>
<dbReference type="InterPro" id="IPR051449">
    <property type="entry name" value="ABC-2_transporter_component"/>
</dbReference>
<reference evidence="10 11" key="1">
    <citation type="submission" date="2012-09" db="EMBL/GenBank/DDBJ databases">
        <title>Genome Sequence of alkane-degrading Bacterium Alcanivorax sp. 19-m-6.</title>
        <authorList>
            <person name="Lai Q."/>
            <person name="Shao Z."/>
        </authorList>
    </citation>
    <scope>NUCLEOTIDE SEQUENCE [LARGE SCALE GENOMIC DNA]</scope>
    <source>
        <strain evidence="10 11">19-m-6</strain>
    </source>
</reference>
<feature type="transmembrane region" description="Helical" evidence="8">
    <location>
        <begin position="281"/>
        <end position="302"/>
    </location>
</feature>
<sequence>MNARRIVALLLKETRELVRDPVTLALAVVMPLVMLFLFGYAINMDVDELALGLYDQDNTPASRALVARFAGSPYFDIIEYRHNTRDLDRSLQQSRIRAGIVIPPGFGRALLRDQPAPVQVIVDGGYPMVAGLGMAYIDAVIAYFPAPRPEPVEMQTRVWYNPSLNSINFVIPGLFAVILMAFPPLLTTLAIVREKETGTVEQIYASPLRSAEYVLGKLLPYALVAFLEILMVILVGFVWFEIPIAGSLPLLFVASLVYVFTTVGIGLLVSSLARTQLAAMLITLIVTLMPSFLFSGFLFPIFTMPYSLQLYSRLFPAGYFMEVSRGILLKGLGVEAVLPNLLLLIGYTLVVFVFAVWRMKQKVA</sequence>
<feature type="transmembrane region" description="Helical" evidence="8">
    <location>
        <begin position="21"/>
        <end position="42"/>
    </location>
</feature>
<evidence type="ECO:0000256" key="3">
    <source>
        <dbReference type="ARBA" id="ARBA00022448"/>
    </source>
</evidence>
<keyword evidence="4" id="KW-1003">Cell membrane</keyword>
<accession>A0A095SNG6</accession>
<gene>
    <name evidence="10" type="ORF">Y5S_00554</name>
</gene>
<name>A0A095SNG6_9GAMM</name>
<dbReference type="AlphaFoldDB" id="A0A095SNG6"/>
<feature type="transmembrane region" description="Helical" evidence="8">
    <location>
        <begin position="337"/>
        <end position="357"/>
    </location>
</feature>
<dbReference type="PANTHER" id="PTHR30294">
    <property type="entry name" value="MEMBRANE COMPONENT OF ABC TRANSPORTER YHHJ-RELATED"/>
    <property type="match status" value="1"/>
</dbReference>
<dbReference type="RefSeq" id="WP_027948886.1">
    <property type="nucleotide sequence ID" value="NZ_ARXV01000002.1"/>
</dbReference>
<dbReference type="PANTHER" id="PTHR30294:SF29">
    <property type="entry name" value="MULTIDRUG ABC TRANSPORTER PERMEASE YBHS-RELATED"/>
    <property type="match status" value="1"/>
</dbReference>
<dbReference type="PATRIC" id="fig|1177154.3.peg.562"/>
<dbReference type="Proteomes" id="UP000029444">
    <property type="component" value="Unassembled WGS sequence"/>
</dbReference>
<evidence type="ECO:0000313" key="10">
    <source>
        <dbReference type="EMBL" id="KGD66082.1"/>
    </source>
</evidence>
<protein>
    <submittedName>
        <fullName evidence="10">ABC transport system, permease component</fullName>
    </submittedName>
</protein>
<dbReference type="GO" id="GO:0005886">
    <property type="term" value="C:plasma membrane"/>
    <property type="evidence" value="ECO:0007669"/>
    <property type="project" value="UniProtKB-SubCell"/>
</dbReference>
<comment type="subcellular location">
    <subcellularLocation>
        <location evidence="1">Cell membrane</location>
        <topology evidence="1">Multi-pass membrane protein</topology>
    </subcellularLocation>
</comment>
<dbReference type="PROSITE" id="PS51012">
    <property type="entry name" value="ABC_TM2"/>
    <property type="match status" value="1"/>
</dbReference>
<dbReference type="STRING" id="1177154.Y5S_00554"/>
<organism evidence="10 11">
    <name type="scientific">Alcanivorax nanhaiticus</name>
    <dbReference type="NCBI Taxonomy" id="1177154"/>
    <lineage>
        <taxon>Bacteria</taxon>
        <taxon>Pseudomonadati</taxon>
        <taxon>Pseudomonadota</taxon>
        <taxon>Gammaproteobacteria</taxon>
        <taxon>Oceanospirillales</taxon>
        <taxon>Alcanivoracaceae</taxon>
        <taxon>Alcanivorax</taxon>
    </lineage>
</organism>
<dbReference type="GO" id="GO:0140359">
    <property type="term" value="F:ABC-type transporter activity"/>
    <property type="evidence" value="ECO:0007669"/>
    <property type="project" value="InterPro"/>
</dbReference>
<keyword evidence="3" id="KW-0813">Transport</keyword>
<evidence type="ECO:0000313" key="11">
    <source>
        <dbReference type="Proteomes" id="UP000029444"/>
    </source>
</evidence>
<evidence type="ECO:0000256" key="6">
    <source>
        <dbReference type="ARBA" id="ARBA00022989"/>
    </source>
</evidence>
<evidence type="ECO:0000259" key="9">
    <source>
        <dbReference type="PROSITE" id="PS51012"/>
    </source>
</evidence>
<feature type="transmembrane region" description="Helical" evidence="8">
    <location>
        <begin position="246"/>
        <end position="269"/>
    </location>
</feature>
<dbReference type="eggNOG" id="COG0842">
    <property type="taxonomic scope" value="Bacteria"/>
</dbReference>
<dbReference type="Pfam" id="PF12698">
    <property type="entry name" value="ABC2_membrane_3"/>
    <property type="match status" value="1"/>
</dbReference>
<keyword evidence="6 8" id="KW-1133">Transmembrane helix</keyword>